<dbReference type="SUPFAM" id="SSF159238">
    <property type="entry name" value="SO1590-like"/>
    <property type="match status" value="1"/>
</dbReference>
<organism evidence="1 2">
    <name type="scientific">Cellulomonas aerilata</name>
    <dbReference type="NCBI Taxonomy" id="515326"/>
    <lineage>
        <taxon>Bacteria</taxon>
        <taxon>Bacillati</taxon>
        <taxon>Actinomycetota</taxon>
        <taxon>Actinomycetes</taxon>
        <taxon>Micrococcales</taxon>
        <taxon>Cellulomonadaceae</taxon>
        <taxon>Cellulomonas</taxon>
    </lineage>
</organism>
<dbReference type="RefSeq" id="WP_246131005.1">
    <property type="nucleotide sequence ID" value="NZ_BAAARM010000002.1"/>
</dbReference>
<evidence type="ECO:0000313" key="2">
    <source>
        <dbReference type="Proteomes" id="UP000321181"/>
    </source>
</evidence>
<dbReference type="Gene3D" id="2.40.350.10">
    <property type="entry name" value="SO1590-like"/>
    <property type="match status" value="1"/>
</dbReference>
<accession>A0A512DA92</accession>
<sequence length="127" mass="13121">MTLIARFTVDGAQPTRAADLDVDWVGLLVFAKTFTSGITGTATTLFMSAGTQEGARSYVATERITGRTDDGDDGSVVVQHGGLESDPATWFGHVVPGSGTGAFAGWAGSARIRHDDDGAFLEIEGAG</sequence>
<dbReference type="Pfam" id="PF11528">
    <property type="entry name" value="DUF3224"/>
    <property type="match status" value="1"/>
</dbReference>
<dbReference type="Proteomes" id="UP000321181">
    <property type="component" value="Unassembled WGS sequence"/>
</dbReference>
<evidence type="ECO:0008006" key="3">
    <source>
        <dbReference type="Google" id="ProtNLM"/>
    </source>
</evidence>
<dbReference type="InterPro" id="IPR021607">
    <property type="entry name" value="DUF3224"/>
</dbReference>
<name>A0A512DA92_9CELL</name>
<dbReference type="InterPro" id="IPR023159">
    <property type="entry name" value="SO1590-like_sf"/>
</dbReference>
<proteinExistence type="predicted"/>
<dbReference type="EMBL" id="BJYY01000004">
    <property type="protein sequence ID" value="GEO33170.1"/>
    <property type="molecule type" value="Genomic_DNA"/>
</dbReference>
<keyword evidence="2" id="KW-1185">Reference proteome</keyword>
<comment type="caution">
    <text evidence="1">The sequence shown here is derived from an EMBL/GenBank/DDBJ whole genome shotgun (WGS) entry which is preliminary data.</text>
</comment>
<gene>
    <name evidence="1" type="ORF">CAE01nite_08950</name>
</gene>
<protein>
    <recommendedName>
        <fullName evidence="3">DUF3224 domain-containing protein</fullName>
    </recommendedName>
</protein>
<evidence type="ECO:0000313" key="1">
    <source>
        <dbReference type="EMBL" id="GEO33170.1"/>
    </source>
</evidence>
<reference evidence="1 2" key="1">
    <citation type="submission" date="2019-07" db="EMBL/GenBank/DDBJ databases">
        <title>Whole genome shotgun sequence of Cellulomonas aerilata NBRC 106308.</title>
        <authorList>
            <person name="Hosoyama A."/>
            <person name="Uohara A."/>
            <person name="Ohji S."/>
            <person name="Ichikawa N."/>
        </authorList>
    </citation>
    <scope>NUCLEOTIDE SEQUENCE [LARGE SCALE GENOMIC DNA]</scope>
    <source>
        <strain evidence="1 2">NBRC 106308</strain>
    </source>
</reference>
<dbReference type="AlphaFoldDB" id="A0A512DA92"/>